<dbReference type="Pfam" id="PF00164">
    <property type="entry name" value="Ribosom_S12_S23"/>
    <property type="match status" value="1"/>
</dbReference>
<dbReference type="InterPro" id="IPR006032">
    <property type="entry name" value="Ribosomal_uS12"/>
</dbReference>
<dbReference type="RefSeq" id="YP_010117039.1">
    <property type="nucleotide sequence ID" value="NC_056101.1"/>
</dbReference>
<dbReference type="Gene3D" id="2.40.50.140">
    <property type="entry name" value="Nucleic acid-binding proteins"/>
    <property type="match status" value="1"/>
</dbReference>
<dbReference type="AlphaFoldDB" id="A0A7T1C510"/>
<keyword evidence="3 4" id="KW-0687">Ribonucleoprotein</keyword>
<organism evidence="5">
    <name type="scientific">Euplotes vanleeuwenhoeki</name>
    <dbReference type="NCBI Taxonomy" id="2794224"/>
    <lineage>
        <taxon>Eukaryota</taxon>
        <taxon>Sar</taxon>
        <taxon>Alveolata</taxon>
        <taxon>Ciliophora</taxon>
        <taxon>Intramacronucleata</taxon>
        <taxon>Spirotrichea</taxon>
        <taxon>Hypotrichia</taxon>
        <taxon>Euplotida</taxon>
        <taxon>Euplotidae</taxon>
        <taxon>Euplotes</taxon>
    </lineage>
</organism>
<dbReference type="GO" id="GO:0006412">
    <property type="term" value="P:translation"/>
    <property type="evidence" value="ECO:0007669"/>
    <property type="project" value="InterPro"/>
</dbReference>
<accession>A0A7T1C510</accession>
<dbReference type="SUPFAM" id="SSF50249">
    <property type="entry name" value="Nucleic acid-binding proteins"/>
    <property type="match status" value="1"/>
</dbReference>
<reference evidence="5" key="1">
    <citation type="journal article" date="2020" name="Sci. Rep.">
        <title>Morphology, ultrastructure, genomics, and phylogeny of Euplotes vanleeuwenhoeki sp. nov. and its ultra-reduced endosymbiont 'Candidatus Pinguicoccus supinus' sp. nov.</title>
        <authorList>
            <person name="Serra V."/>
            <person name="Gammuto L."/>
            <person name="Nitla V."/>
            <person name="Castelli M."/>
            <person name="Lanzoni O."/>
            <person name="Sassera D."/>
            <person name="Bandi C."/>
            <person name="Sandeep B.V."/>
            <person name="Verni F."/>
            <person name="Modeo L."/>
            <person name="Petroni G."/>
        </authorList>
    </citation>
    <scope>NUCLEOTIDE SEQUENCE</scope>
    <source>
        <strain evidence="5">KKR18</strain>
    </source>
</reference>
<dbReference type="GO" id="GO:0015935">
    <property type="term" value="C:small ribosomal subunit"/>
    <property type="evidence" value="ECO:0007669"/>
    <property type="project" value="InterPro"/>
</dbReference>
<dbReference type="PROSITE" id="PS00055">
    <property type="entry name" value="RIBOSOMAL_S12"/>
    <property type="match status" value="1"/>
</dbReference>
<dbReference type="PRINTS" id="PR01034">
    <property type="entry name" value="RIBOSOMALS12"/>
</dbReference>
<geneLocation type="mitochondrion" evidence="5"/>
<proteinExistence type="inferred from homology"/>
<dbReference type="PIRSF" id="PIRSF002133">
    <property type="entry name" value="Ribosomal_S12/S23"/>
    <property type="match status" value="1"/>
</dbReference>
<evidence type="ECO:0000256" key="2">
    <source>
        <dbReference type="ARBA" id="ARBA00022980"/>
    </source>
</evidence>
<gene>
    <name evidence="5" type="primary">rpsL</name>
    <name evidence="5" type="ORF">MitoLV_25</name>
</gene>
<dbReference type="PANTHER" id="PTHR11652">
    <property type="entry name" value="30S RIBOSOMAL PROTEIN S12 FAMILY MEMBER"/>
    <property type="match status" value="1"/>
</dbReference>
<dbReference type="GO" id="GO:0003735">
    <property type="term" value="F:structural constituent of ribosome"/>
    <property type="evidence" value="ECO:0007669"/>
    <property type="project" value="InterPro"/>
</dbReference>
<keyword evidence="2 4" id="KW-0689">Ribosomal protein</keyword>
<keyword evidence="5" id="KW-0496">Mitochondrion</keyword>
<dbReference type="InterPro" id="IPR005679">
    <property type="entry name" value="Ribosomal_uS12_bac"/>
</dbReference>
<comment type="similarity">
    <text evidence="1 4">Belongs to the universal ribosomal protein uS12 family.</text>
</comment>
<protein>
    <submittedName>
        <fullName evidence="5">30S ribosomal protein S12</fullName>
    </submittedName>
</protein>
<dbReference type="InterPro" id="IPR012340">
    <property type="entry name" value="NA-bd_OB-fold"/>
</dbReference>
<dbReference type="GeneID" id="65316539"/>
<name>A0A7T1C510_9SPIT</name>
<dbReference type="EMBL" id="MK889230">
    <property type="protein sequence ID" value="QPM99253.1"/>
    <property type="molecule type" value="Genomic_DNA"/>
</dbReference>
<evidence type="ECO:0000256" key="1">
    <source>
        <dbReference type="ARBA" id="ARBA00005657"/>
    </source>
</evidence>
<sequence length="138" mass="16354">MYFHLRNRLKQKPFIKTRVFNKLSLAPHRKGLVLRVVIITPKKPNSALRHVAKVTIYKNIKRIFGRIPGIGYLPVKFNRVLVRGGRANDLPSVRLTLVRNIYDFSPLSMRKRRRSIYGVSRPSGFTKHKRRRYRHLHM</sequence>
<evidence type="ECO:0000256" key="4">
    <source>
        <dbReference type="RuleBase" id="RU003622"/>
    </source>
</evidence>
<evidence type="ECO:0000256" key="3">
    <source>
        <dbReference type="ARBA" id="ARBA00023274"/>
    </source>
</evidence>
<evidence type="ECO:0000313" key="5">
    <source>
        <dbReference type="EMBL" id="QPM99253.1"/>
    </source>
</evidence>